<keyword evidence="4 5" id="KW-0732">Signal</keyword>
<protein>
    <recommendedName>
        <fullName evidence="8">Transthyretin-like family protein</fullName>
    </recommendedName>
</protein>
<dbReference type="PANTHER" id="PTHR21700">
    <property type="entry name" value="TRANSTHYRETIN-LIKE FAMILY PROTEIN-RELATED"/>
    <property type="match status" value="1"/>
</dbReference>
<dbReference type="InterPro" id="IPR038479">
    <property type="entry name" value="Transthyretin-like_sf"/>
</dbReference>
<name>A0AAD5WLN8_PARTN</name>
<comment type="caution">
    <text evidence="6">The sequence shown here is derived from an EMBL/GenBank/DDBJ whole genome shotgun (WGS) entry which is preliminary data.</text>
</comment>
<dbReference type="GO" id="GO:0005576">
    <property type="term" value="C:extracellular region"/>
    <property type="evidence" value="ECO:0007669"/>
    <property type="project" value="UniProtKB-SubCell"/>
</dbReference>
<feature type="chain" id="PRO_5042068719" description="Transthyretin-like family protein" evidence="5">
    <location>
        <begin position="36"/>
        <end position="181"/>
    </location>
</feature>
<evidence type="ECO:0000313" key="7">
    <source>
        <dbReference type="Proteomes" id="UP001196413"/>
    </source>
</evidence>
<dbReference type="GO" id="GO:0009986">
    <property type="term" value="C:cell surface"/>
    <property type="evidence" value="ECO:0007669"/>
    <property type="project" value="InterPro"/>
</dbReference>
<dbReference type="Proteomes" id="UP001196413">
    <property type="component" value="Unassembled WGS sequence"/>
</dbReference>
<dbReference type="AlphaFoldDB" id="A0AAD5WLN8"/>
<keyword evidence="3" id="KW-0964">Secreted</keyword>
<dbReference type="Gene3D" id="2.60.40.3330">
    <property type="match status" value="1"/>
</dbReference>
<reference evidence="6" key="1">
    <citation type="submission" date="2021-06" db="EMBL/GenBank/DDBJ databases">
        <title>Parelaphostrongylus tenuis whole genome reference sequence.</title>
        <authorList>
            <person name="Garwood T.J."/>
            <person name="Larsen P.A."/>
            <person name="Fountain-Jones N.M."/>
            <person name="Garbe J.R."/>
            <person name="Macchietto M.G."/>
            <person name="Kania S.A."/>
            <person name="Gerhold R.W."/>
            <person name="Richards J.E."/>
            <person name="Wolf T.M."/>
        </authorList>
    </citation>
    <scope>NUCLEOTIDE SEQUENCE</scope>
    <source>
        <strain evidence="6">MNPRO001-30</strain>
        <tissue evidence="6">Meninges</tissue>
    </source>
</reference>
<dbReference type="InterPro" id="IPR001534">
    <property type="entry name" value="Transthyretin-like"/>
</dbReference>
<accession>A0AAD5WLN8</accession>
<evidence type="ECO:0008006" key="8">
    <source>
        <dbReference type="Google" id="ProtNLM"/>
    </source>
</evidence>
<dbReference type="PANTHER" id="PTHR21700:SF48">
    <property type="entry name" value="TRANSTHYRETIN-LIKE FAMILY PROTEIN"/>
    <property type="match status" value="1"/>
</dbReference>
<comment type="subcellular location">
    <subcellularLocation>
        <location evidence="1">Secreted</location>
    </subcellularLocation>
</comment>
<comment type="similarity">
    <text evidence="2">Belongs to the nematode transthyretin-like family.</text>
</comment>
<evidence type="ECO:0000256" key="1">
    <source>
        <dbReference type="ARBA" id="ARBA00004613"/>
    </source>
</evidence>
<evidence type="ECO:0000313" key="6">
    <source>
        <dbReference type="EMBL" id="KAJ1374346.1"/>
    </source>
</evidence>
<dbReference type="Pfam" id="PF01060">
    <property type="entry name" value="TTR-52"/>
    <property type="match status" value="1"/>
</dbReference>
<keyword evidence="7" id="KW-1185">Reference proteome</keyword>
<evidence type="ECO:0000256" key="5">
    <source>
        <dbReference type="SAM" id="SignalP"/>
    </source>
</evidence>
<evidence type="ECO:0000256" key="4">
    <source>
        <dbReference type="ARBA" id="ARBA00022729"/>
    </source>
</evidence>
<evidence type="ECO:0000256" key="3">
    <source>
        <dbReference type="ARBA" id="ARBA00022525"/>
    </source>
</evidence>
<feature type="signal peptide" evidence="5">
    <location>
        <begin position="1"/>
        <end position="35"/>
    </location>
</feature>
<organism evidence="6 7">
    <name type="scientific">Parelaphostrongylus tenuis</name>
    <name type="common">Meningeal worm</name>
    <dbReference type="NCBI Taxonomy" id="148309"/>
    <lineage>
        <taxon>Eukaryota</taxon>
        <taxon>Metazoa</taxon>
        <taxon>Ecdysozoa</taxon>
        <taxon>Nematoda</taxon>
        <taxon>Chromadorea</taxon>
        <taxon>Rhabditida</taxon>
        <taxon>Rhabditina</taxon>
        <taxon>Rhabditomorpha</taxon>
        <taxon>Strongyloidea</taxon>
        <taxon>Metastrongylidae</taxon>
        <taxon>Parelaphostrongylus</taxon>
    </lineage>
</organism>
<gene>
    <name evidence="6" type="ORF">KIN20_037017</name>
</gene>
<evidence type="ECO:0000256" key="2">
    <source>
        <dbReference type="ARBA" id="ARBA00010112"/>
    </source>
</evidence>
<proteinExistence type="inferred from homology"/>
<sequence length="181" mass="20502">MVYQQQKSGRLDVMHSLPIVCLLSLLAVEIPTTMAATPVKQAVAVRGLLLCGGRPEANVRLRLFRVQQKKKDDLNQMLDEKITTTQGTFLLEGNTNGFPLNETSMNPVVSIYHSCDEDIKNVDKNGYRKFDFHIPKDYVTMAAKPIKTYDLGKLNLQFIFPGENRVKKIDEKPTKPNPRKL</sequence>
<dbReference type="EMBL" id="JAHQIW010007453">
    <property type="protein sequence ID" value="KAJ1374346.1"/>
    <property type="molecule type" value="Genomic_DNA"/>
</dbReference>